<proteinExistence type="predicted"/>
<protein>
    <submittedName>
        <fullName evidence="2">Uncharacterized protein</fullName>
    </submittedName>
</protein>
<name>A0A2U2P9C7_9SPHI</name>
<gene>
    <name evidence="2" type="ORF">DDR33_24860</name>
</gene>
<dbReference type="EMBL" id="QEAS01000052">
    <property type="protein sequence ID" value="PWG77945.1"/>
    <property type="molecule type" value="Genomic_DNA"/>
</dbReference>
<feature type="non-terminal residue" evidence="2">
    <location>
        <position position="196"/>
    </location>
</feature>
<feature type="signal peptide" evidence="1">
    <location>
        <begin position="1"/>
        <end position="19"/>
    </location>
</feature>
<dbReference type="AlphaFoldDB" id="A0A2U2P9C7"/>
<dbReference type="RefSeq" id="WP_146198874.1">
    <property type="nucleotide sequence ID" value="NZ_QEAS01000052.1"/>
</dbReference>
<sequence length="196" mass="21533">MKRNLSLTLFLLLSINLFSQIHSEQNGLKTTVINVATNGAAAKKFEIATLGFNSHHWQTGGLVIIELFCSSYQTGYQKYIIEVGYDQGAHTGDPALRLAEVHGISNAARMSFGTATNLNTEMGGYINKSIPLYLELASYMAYTVKITYLQERVDQVSGLNHIKINENPAGTPIDDFRLDPTLNVDFTTSGNLLVKG</sequence>
<evidence type="ECO:0000256" key="1">
    <source>
        <dbReference type="SAM" id="SignalP"/>
    </source>
</evidence>
<evidence type="ECO:0000313" key="2">
    <source>
        <dbReference type="EMBL" id="PWG77945.1"/>
    </source>
</evidence>
<dbReference type="OrthoDB" id="9808753at2"/>
<keyword evidence="1" id="KW-0732">Signal</keyword>
<reference evidence="2 3" key="1">
    <citation type="submission" date="2018-04" db="EMBL/GenBank/DDBJ databases">
        <title>Pedobacter chongqingensis sp. nov., isolated from a rottenly hemp rope.</title>
        <authorList>
            <person name="Cai Y."/>
        </authorList>
    </citation>
    <scope>NUCLEOTIDE SEQUENCE [LARGE SCALE GENOMIC DNA]</scope>
    <source>
        <strain evidence="2 3">FJ4-8</strain>
    </source>
</reference>
<accession>A0A2U2P9C7</accession>
<feature type="chain" id="PRO_5015494825" evidence="1">
    <location>
        <begin position="20"/>
        <end position="196"/>
    </location>
</feature>
<dbReference type="Proteomes" id="UP000245647">
    <property type="component" value="Unassembled WGS sequence"/>
</dbReference>
<organism evidence="2 3">
    <name type="scientific">Pararcticibacter amylolyticus</name>
    <dbReference type="NCBI Taxonomy" id="2173175"/>
    <lineage>
        <taxon>Bacteria</taxon>
        <taxon>Pseudomonadati</taxon>
        <taxon>Bacteroidota</taxon>
        <taxon>Sphingobacteriia</taxon>
        <taxon>Sphingobacteriales</taxon>
        <taxon>Sphingobacteriaceae</taxon>
        <taxon>Pararcticibacter</taxon>
    </lineage>
</organism>
<comment type="caution">
    <text evidence="2">The sequence shown here is derived from an EMBL/GenBank/DDBJ whole genome shotgun (WGS) entry which is preliminary data.</text>
</comment>
<evidence type="ECO:0000313" key="3">
    <source>
        <dbReference type="Proteomes" id="UP000245647"/>
    </source>
</evidence>
<keyword evidence="3" id="KW-1185">Reference proteome</keyword>